<accession>A0A090QKR7</accession>
<evidence type="ECO:0000313" key="2">
    <source>
        <dbReference type="Proteomes" id="UP000029227"/>
    </source>
</evidence>
<gene>
    <name evidence="1" type="ORF">JCM19237_6644</name>
</gene>
<dbReference type="EMBL" id="BBMN01000002">
    <property type="protein sequence ID" value="GAL03750.1"/>
    <property type="molecule type" value="Genomic_DNA"/>
</dbReference>
<comment type="caution">
    <text evidence="1">The sequence shown here is derived from an EMBL/GenBank/DDBJ whole genome shotgun (WGS) entry which is preliminary data.</text>
</comment>
<dbReference type="Proteomes" id="UP000029227">
    <property type="component" value="Unassembled WGS sequence"/>
</dbReference>
<name>A0A090QKR7_9GAMM</name>
<organism evidence="1 2">
    <name type="scientific">Photobacterium aphoticum</name>
    <dbReference type="NCBI Taxonomy" id="754436"/>
    <lineage>
        <taxon>Bacteria</taxon>
        <taxon>Pseudomonadati</taxon>
        <taxon>Pseudomonadota</taxon>
        <taxon>Gammaproteobacteria</taxon>
        <taxon>Vibrionales</taxon>
        <taxon>Vibrionaceae</taxon>
        <taxon>Photobacterium</taxon>
    </lineage>
</organism>
<dbReference type="STRING" id="754436.JCM19237_6644"/>
<reference evidence="1 2" key="1">
    <citation type="journal article" date="2014" name="Genome Announc.">
        <title>Draft Genome Sequences of Two Vibrionaceae Species, Vibrio ponticus C121 and Photobacterium aphoticum C119, Isolated as Coral Reef Microbiota.</title>
        <authorList>
            <person name="Al-saari N."/>
            <person name="Meirelles P.M."/>
            <person name="Mino S."/>
            <person name="Suda W."/>
            <person name="Oshima K."/>
            <person name="Hattori M."/>
            <person name="Ohkuma M."/>
            <person name="Thompson F.L."/>
            <person name="Gomez-Gil B."/>
            <person name="Sawabe T."/>
            <person name="Sawabe T."/>
        </authorList>
    </citation>
    <scope>NUCLEOTIDE SEQUENCE [LARGE SCALE GENOMIC DNA]</scope>
    <source>
        <strain evidence="1 2">JCM 19237</strain>
    </source>
</reference>
<protein>
    <submittedName>
        <fullName evidence="1">Uncharacterized protein</fullName>
    </submittedName>
</protein>
<proteinExistence type="predicted"/>
<sequence length="40" mass="4546">MVSPQNVSKLGIEICCIDIFDCICFEVNAFTISRHVKQML</sequence>
<evidence type="ECO:0000313" key="1">
    <source>
        <dbReference type="EMBL" id="GAL03750.1"/>
    </source>
</evidence>
<dbReference type="AlphaFoldDB" id="A0A090QKR7"/>